<feature type="compositionally biased region" description="Polar residues" evidence="2">
    <location>
        <begin position="333"/>
        <end position="349"/>
    </location>
</feature>
<gene>
    <name evidence="3" type="ORF">PSYICH_LOCUS405</name>
</gene>
<evidence type="ECO:0000256" key="1">
    <source>
        <dbReference type="SAM" id="Coils"/>
    </source>
</evidence>
<accession>A0A9P0G285</accession>
<reference evidence="3" key="1">
    <citation type="submission" date="2022-01" db="EMBL/GenBank/DDBJ databases">
        <authorList>
            <person name="King R."/>
        </authorList>
    </citation>
    <scope>NUCLEOTIDE SEQUENCE</scope>
</reference>
<dbReference type="Gene3D" id="2.30.29.30">
    <property type="entry name" value="Pleckstrin-homology domain (PH domain)/Phosphotyrosine-binding domain (PTB)"/>
    <property type="match status" value="1"/>
</dbReference>
<evidence type="ECO:0000256" key="2">
    <source>
        <dbReference type="SAM" id="MobiDB-lite"/>
    </source>
</evidence>
<feature type="compositionally biased region" description="Basic and acidic residues" evidence="2">
    <location>
        <begin position="263"/>
        <end position="278"/>
    </location>
</feature>
<dbReference type="GO" id="GO:0050998">
    <property type="term" value="F:nitric-oxide synthase binding"/>
    <property type="evidence" value="ECO:0007669"/>
    <property type="project" value="TreeGrafter"/>
</dbReference>
<feature type="region of interest" description="Disordered" evidence="2">
    <location>
        <begin position="263"/>
        <end position="292"/>
    </location>
</feature>
<protein>
    <submittedName>
        <fullName evidence="3">Uncharacterized protein</fullName>
    </submittedName>
</protein>
<dbReference type="AlphaFoldDB" id="A0A9P0G285"/>
<name>A0A9P0G285_9CUCU</name>
<keyword evidence="4" id="KW-1185">Reference proteome</keyword>
<dbReference type="PANTHER" id="PTHR11232:SF17">
    <property type="entry name" value="CAPON-LIKE PROTEIN"/>
    <property type="match status" value="1"/>
</dbReference>
<sequence>MTFKMIKNAKEEKPPDSELIKKKQDVLTKARNKLINISEALKSNKNISASNQTKKGMTKSKTQANLDHFYKQPSGKNQIFFNVKSQTKERRPIPLQKQNSIGSYPIKIQITDENDEIVANNSRSNLCVDKLEAPLDTEALALEKPRKKLSFKLPEIVDTITRSNNKLGIGGLKQRSGSYRNIRDIMEKASVKPQTLIRNASFNGVLEREESFDDTELESQAMRVVRTVGQAFEVCHKLSLNNPENEHLDQDEQDTLTQDLLSDRLSDITSDKPKRDIMSEGASDRISLPPDDCSFKDLDTSKNLRTTGHLDILPPPPHNINLKNNILTSAEMYSSPHSDGLTTTGSAESGGSLPPPGSALSTHHELQLMREQLEQQTQQTQAALAQLQLAREQLAAEQAARLEAQARTHQLLIHNRELLDHIAALVGHLQGSEKSGQQSTPPHMTMPQLTPTAKVERWFELLEPLSISRPESGFVSCQDQDADEDDDEKEIIEGTRNLLSKLSARKQRKLLGLRLGKVTTF</sequence>
<dbReference type="PANTHER" id="PTHR11232">
    <property type="entry name" value="PHOSPHOTYROSINE INTERACTION DOMAIN-CONTAINING FAMILY MEMBER"/>
    <property type="match status" value="1"/>
</dbReference>
<evidence type="ECO:0000313" key="4">
    <source>
        <dbReference type="Proteomes" id="UP001153636"/>
    </source>
</evidence>
<keyword evidence="1" id="KW-0175">Coiled coil</keyword>
<feature type="coiled-coil region" evidence="1">
    <location>
        <begin position="363"/>
        <end position="407"/>
    </location>
</feature>
<feature type="region of interest" description="Disordered" evidence="2">
    <location>
        <begin position="333"/>
        <end position="363"/>
    </location>
</feature>
<dbReference type="InterPro" id="IPR051133">
    <property type="entry name" value="Adapter_Engulfment-Domain"/>
</dbReference>
<evidence type="ECO:0000313" key="3">
    <source>
        <dbReference type="EMBL" id="CAH1099124.1"/>
    </source>
</evidence>
<proteinExistence type="predicted"/>
<organism evidence="3 4">
    <name type="scientific">Psylliodes chrysocephalus</name>
    <dbReference type="NCBI Taxonomy" id="3402493"/>
    <lineage>
        <taxon>Eukaryota</taxon>
        <taxon>Metazoa</taxon>
        <taxon>Ecdysozoa</taxon>
        <taxon>Arthropoda</taxon>
        <taxon>Hexapoda</taxon>
        <taxon>Insecta</taxon>
        <taxon>Pterygota</taxon>
        <taxon>Neoptera</taxon>
        <taxon>Endopterygota</taxon>
        <taxon>Coleoptera</taxon>
        <taxon>Polyphaga</taxon>
        <taxon>Cucujiformia</taxon>
        <taxon>Chrysomeloidea</taxon>
        <taxon>Chrysomelidae</taxon>
        <taxon>Galerucinae</taxon>
        <taxon>Alticini</taxon>
        <taxon>Psylliodes</taxon>
    </lineage>
</organism>
<dbReference type="OrthoDB" id="10030336at2759"/>
<dbReference type="Proteomes" id="UP001153636">
    <property type="component" value="Chromosome 1"/>
</dbReference>
<dbReference type="EMBL" id="OV651813">
    <property type="protein sequence ID" value="CAH1099124.1"/>
    <property type="molecule type" value="Genomic_DNA"/>
</dbReference>
<dbReference type="InterPro" id="IPR011993">
    <property type="entry name" value="PH-like_dom_sf"/>
</dbReference>